<feature type="domain" description="CRAL-TRIO" evidence="2">
    <location>
        <begin position="147"/>
        <end position="322"/>
    </location>
</feature>
<protein>
    <recommendedName>
        <fullName evidence="2">CRAL-TRIO domain-containing protein</fullName>
    </recommendedName>
</protein>
<dbReference type="SMART" id="SM01100">
    <property type="entry name" value="CRAL_TRIO_N"/>
    <property type="match status" value="1"/>
</dbReference>
<gene>
    <name evidence="3" type="ORF">KFE25_012747</name>
</gene>
<dbReference type="PROSITE" id="PS50191">
    <property type="entry name" value="CRAL_TRIO"/>
    <property type="match status" value="1"/>
</dbReference>
<evidence type="ECO:0000313" key="4">
    <source>
        <dbReference type="Proteomes" id="UP000751190"/>
    </source>
</evidence>
<dbReference type="CDD" id="cd00170">
    <property type="entry name" value="SEC14"/>
    <property type="match status" value="1"/>
</dbReference>
<feature type="compositionally biased region" description="Low complexity" evidence="1">
    <location>
        <begin position="16"/>
        <end position="28"/>
    </location>
</feature>
<dbReference type="OrthoDB" id="1434354at2759"/>
<dbReference type="PANTHER" id="PTHR45657">
    <property type="entry name" value="CRAL-TRIO DOMAIN-CONTAINING PROTEIN YKL091C-RELATED"/>
    <property type="match status" value="1"/>
</dbReference>
<accession>A0A8J5XCC0</accession>
<evidence type="ECO:0000256" key="1">
    <source>
        <dbReference type="SAM" id="MobiDB-lite"/>
    </source>
</evidence>
<dbReference type="Proteomes" id="UP000751190">
    <property type="component" value="Unassembled WGS sequence"/>
</dbReference>
<dbReference type="OMA" id="LWQFHMS"/>
<dbReference type="InterPro" id="IPR001251">
    <property type="entry name" value="CRAL-TRIO_dom"/>
</dbReference>
<evidence type="ECO:0000313" key="3">
    <source>
        <dbReference type="EMBL" id="KAG8458087.1"/>
    </source>
</evidence>
<dbReference type="EMBL" id="JAGTXO010000057">
    <property type="protein sequence ID" value="KAG8458087.1"/>
    <property type="molecule type" value="Genomic_DNA"/>
</dbReference>
<dbReference type="SMART" id="SM00516">
    <property type="entry name" value="SEC14"/>
    <property type="match status" value="1"/>
</dbReference>
<keyword evidence="4" id="KW-1185">Reference proteome</keyword>
<comment type="caution">
    <text evidence="3">The sequence shown here is derived from an EMBL/GenBank/DDBJ whole genome shotgun (WGS) entry which is preliminary data.</text>
</comment>
<dbReference type="Pfam" id="PF03765">
    <property type="entry name" value="CRAL_TRIO_N"/>
    <property type="match status" value="1"/>
</dbReference>
<dbReference type="SUPFAM" id="SSF52087">
    <property type="entry name" value="CRAL/TRIO domain"/>
    <property type="match status" value="1"/>
</dbReference>
<dbReference type="Gene3D" id="3.40.525.10">
    <property type="entry name" value="CRAL-TRIO lipid binding domain"/>
    <property type="match status" value="1"/>
</dbReference>
<name>A0A8J5XCC0_DIALT</name>
<dbReference type="InterPro" id="IPR051026">
    <property type="entry name" value="PI/PC_transfer"/>
</dbReference>
<feature type="region of interest" description="Disordered" evidence="1">
    <location>
        <begin position="1"/>
        <end position="31"/>
    </location>
</feature>
<dbReference type="PANTHER" id="PTHR45657:SF1">
    <property type="entry name" value="CRAL-TRIO DOMAIN-CONTAINING PROTEIN YKL091C-RELATED"/>
    <property type="match status" value="1"/>
</dbReference>
<dbReference type="SUPFAM" id="SSF46938">
    <property type="entry name" value="CRAL/TRIO N-terminal domain"/>
    <property type="match status" value="1"/>
</dbReference>
<evidence type="ECO:0000259" key="2">
    <source>
        <dbReference type="PROSITE" id="PS50191"/>
    </source>
</evidence>
<proteinExistence type="predicted"/>
<dbReference type="Pfam" id="PF00650">
    <property type="entry name" value="CRAL_TRIO"/>
    <property type="match status" value="1"/>
</dbReference>
<dbReference type="InterPro" id="IPR011074">
    <property type="entry name" value="CRAL/TRIO_N_dom"/>
</dbReference>
<sequence>MGPSPSRIVGDTEVFSTPATSPTGGATPRASKSAVAAVAPGLLAFGKYHPRSPLPTPGYKGNLSDAQQAALESLRTRMVELGLEQAVAAAVIVPAEDEDGLLLRFLRARQFDVAKAAELLRADLEWRAELRVPELATQSEAEVLGCDPAIFAHYLPGWYESVDLEGRVAQWQKWGDLRVDEVLQHTTHDRLLRHHVWQQEQLLRRQAENARQQHVWLAQCVTVVDAKHWHPGLASRAAMAFLRDIAGLDQLHYPERMGMIITINAPYTLSACYAIISTWLDPVTRAKVQIISGERYWRPLLEATFAPDQIPREYGGTAAVELRDLSARAKYEPH</sequence>
<organism evidence="3 4">
    <name type="scientific">Diacronema lutheri</name>
    <name type="common">Unicellular marine alga</name>
    <name type="synonym">Monochrysis lutheri</name>
    <dbReference type="NCBI Taxonomy" id="2081491"/>
    <lineage>
        <taxon>Eukaryota</taxon>
        <taxon>Haptista</taxon>
        <taxon>Haptophyta</taxon>
        <taxon>Pavlovophyceae</taxon>
        <taxon>Pavlovales</taxon>
        <taxon>Pavlovaceae</taxon>
        <taxon>Diacronema</taxon>
    </lineage>
</organism>
<dbReference type="InterPro" id="IPR036865">
    <property type="entry name" value="CRAL-TRIO_dom_sf"/>
</dbReference>
<dbReference type="InterPro" id="IPR036273">
    <property type="entry name" value="CRAL/TRIO_N_dom_sf"/>
</dbReference>
<reference evidence="3" key="1">
    <citation type="submission" date="2021-05" db="EMBL/GenBank/DDBJ databases">
        <title>The genome of the haptophyte Pavlova lutheri (Diacronema luteri, Pavlovales) - a model for lipid biosynthesis in eukaryotic algae.</title>
        <authorList>
            <person name="Hulatt C.J."/>
            <person name="Posewitz M.C."/>
        </authorList>
    </citation>
    <scope>NUCLEOTIDE SEQUENCE</scope>
    <source>
        <strain evidence="3">NIVA-4/92</strain>
    </source>
</reference>
<dbReference type="AlphaFoldDB" id="A0A8J5XCC0"/>